<dbReference type="EMBL" id="OANU01000168">
    <property type="protein sequence ID" value="SNX50890.1"/>
    <property type="molecule type" value="Genomic_DNA"/>
</dbReference>
<dbReference type="GO" id="GO:0006508">
    <property type="term" value="P:proteolysis"/>
    <property type="evidence" value="ECO:0007669"/>
    <property type="project" value="UniProtKB-KW"/>
</dbReference>
<keyword evidence="2 5" id="KW-0378">Hydrolase</keyword>
<dbReference type="PROSITE" id="PS00135">
    <property type="entry name" value="TRYPSIN_SER"/>
    <property type="match status" value="1"/>
</dbReference>
<dbReference type="SUPFAM" id="SSF50494">
    <property type="entry name" value="Trypsin-like serine proteases"/>
    <property type="match status" value="1"/>
</dbReference>
<dbReference type="InterPro" id="IPR001254">
    <property type="entry name" value="Trypsin_dom"/>
</dbReference>
<dbReference type="OrthoDB" id="9813836at2"/>
<dbReference type="SUPFAM" id="SSF49695">
    <property type="entry name" value="gamma-Crystallin-like"/>
    <property type="match status" value="1"/>
</dbReference>
<protein>
    <submittedName>
        <fullName evidence="5">Trypsin</fullName>
        <ecNumber evidence="5">3.4.21.4</ecNumber>
    </submittedName>
</protein>
<dbReference type="InterPro" id="IPR001314">
    <property type="entry name" value="Peptidase_S1A"/>
</dbReference>
<keyword evidence="1" id="KW-1015">Disulfide bond</keyword>
<sequence length="1092" mass="122557">MKHILLKLVLLAAIASPLMSQASSEPTPTPRIIGGTDTELGEYPFVAGIGKKSSPDDIFCTGTFIGGNKVLTAAHCVDGDTTADELKVVLGTNDKNEITKEHQYWVKRITIHPGYVHNSLSITNDIAVLETDRDIVTAEPIKLASHYEFSDSELWYENLTAIGWGFETVAPFYQPDILKQVDVSFIPDPECSIEENLSWDRNIANNMDNNILCTIRQDSQHNSDSGNICFGDSGGPLVVKNDNDEWVQIGVLSFMIEPSDAPCSAAMSGYTEVSKFRNWDPILEVDPPLNDNCVRFFKGANYYGSFKDFCLRDDGSEHNYKVIDSSFDDSFSSVKVGANVYVTHFENTGNGGWAWTQKEDNPAFNSGTDNTISSVTIFPRYIHPMCGRFWSRQGYEGQRWARCLIKSNGRSTAIILQEDLPPNVSIKSVQMGTAANAFAVGLGDTTGDEETFEDLFWYQHFDAGSNYWSTFYENAFINSENYINIILDPVNDGTYEYRMIEAVGLGMFEQAPEGAFFTIEVSSTNGEKQTIKVELKPGEHHSHIWPRVIARAIDYAEIDGVGVGVEHYADIPPPVGSTYPNFVFWEADKVRSVNITLVTAENLMRDADEDGITFLYDYSDVIHFSPIRLDETETNETFTGNKTFTGDEIIITILEINAAPEFIRIPISDYWKEAWRWPLAVAKRINELGRSGLAAGEKIGDHVVGAPLASGDENYLRYETHIFRDISINNADSCVTAYSEPDYNGESWSFCTTDKPWWDSSQDWVNNIRSYKVGDNVQAEFDTTDGKVFVESGTEEPSYNDYSNNGIFSVIVTPKENPRKVGPTCVRLWTKENFKGQPFDHCMTNGSYFHVNFAGLVENNNIESIEVGKRARAVLWNGWNGAVNRTFLPSHSYSGIGEFRNRAQSLDIYPAGNALEPTCVRLWTKENFDGQPFKHCMTNGYYFHVNFAGLVENNSIKSMEVGKDVKAVLWNGDKNRTFWPSQDNSGLGEFRNRAQALEIYPFTNALEPTCVRLWTKENFQGQPFKHCMTNGYYFHVNFAGLVENNSIKSMEVGKDVKAVLWNGDTAGTFVRNNPNLGQFSNRAQSMEIYPSF</sequence>
<dbReference type="SMART" id="SM00020">
    <property type="entry name" value="Tryp_SPc"/>
    <property type="match status" value="1"/>
</dbReference>
<feature type="domain" description="Peptidase S1" evidence="4">
    <location>
        <begin position="32"/>
        <end position="279"/>
    </location>
</feature>
<keyword evidence="3" id="KW-0732">Signal</keyword>
<dbReference type="AlphaFoldDB" id="A0A240ERH3"/>
<dbReference type="EC" id="3.4.21.4" evidence="5"/>
<gene>
    <name evidence="5" type="primary">sprT_4</name>
    <name evidence="5" type="ORF">VTH8203_04564</name>
</gene>
<dbReference type="CDD" id="cd00190">
    <property type="entry name" value="Tryp_SPc"/>
    <property type="match status" value="1"/>
</dbReference>
<feature type="signal peptide" evidence="3">
    <location>
        <begin position="1"/>
        <end position="22"/>
    </location>
</feature>
<dbReference type="PROSITE" id="PS50240">
    <property type="entry name" value="TRYPSIN_DOM"/>
    <property type="match status" value="1"/>
</dbReference>
<dbReference type="PRINTS" id="PR00722">
    <property type="entry name" value="CHYMOTRYPSIN"/>
</dbReference>
<evidence type="ECO:0000313" key="5">
    <source>
        <dbReference type="EMBL" id="SNX50890.1"/>
    </source>
</evidence>
<dbReference type="InterPro" id="IPR018114">
    <property type="entry name" value="TRYPSIN_HIS"/>
</dbReference>
<evidence type="ECO:0000256" key="2">
    <source>
        <dbReference type="RuleBase" id="RU363034"/>
    </source>
</evidence>
<dbReference type="Pfam" id="PF00089">
    <property type="entry name" value="Trypsin"/>
    <property type="match status" value="1"/>
</dbReference>
<dbReference type="FunFam" id="2.40.10.10:FF:000068">
    <property type="entry name" value="transmembrane protease serine 2"/>
    <property type="match status" value="1"/>
</dbReference>
<name>A0A240ERH3_9VIBR</name>
<keyword evidence="6" id="KW-1185">Reference proteome</keyword>
<feature type="chain" id="PRO_5013009329" evidence="3">
    <location>
        <begin position="23"/>
        <end position="1092"/>
    </location>
</feature>
<reference evidence="6" key="1">
    <citation type="submission" date="2016-06" db="EMBL/GenBank/DDBJ databases">
        <authorList>
            <person name="Rodrigo-Torres L."/>
            <person name="Arahal R.D."/>
            <person name="Lucena T."/>
        </authorList>
    </citation>
    <scope>NUCLEOTIDE SEQUENCE [LARGE SCALE GENOMIC DNA]</scope>
    <source>
        <strain evidence="6">CECT8203</strain>
    </source>
</reference>
<dbReference type="Gene3D" id="2.60.20.10">
    <property type="entry name" value="Crystallins"/>
    <property type="match status" value="2"/>
</dbReference>
<dbReference type="Gene3D" id="2.40.10.10">
    <property type="entry name" value="Trypsin-like serine proteases"/>
    <property type="match status" value="1"/>
</dbReference>
<dbReference type="InterPro" id="IPR011024">
    <property type="entry name" value="G_crystallin-like"/>
</dbReference>
<dbReference type="GO" id="GO:0004252">
    <property type="term" value="F:serine-type endopeptidase activity"/>
    <property type="evidence" value="ECO:0007669"/>
    <property type="project" value="UniProtKB-EC"/>
</dbReference>
<dbReference type="InterPro" id="IPR043504">
    <property type="entry name" value="Peptidase_S1_PA_chymotrypsin"/>
</dbReference>
<accession>A0A240ERH3</accession>
<dbReference type="PROSITE" id="PS00134">
    <property type="entry name" value="TRYPSIN_HIS"/>
    <property type="match status" value="1"/>
</dbReference>
<dbReference type="InterPro" id="IPR033116">
    <property type="entry name" value="TRYPSIN_SER"/>
</dbReference>
<evidence type="ECO:0000259" key="4">
    <source>
        <dbReference type="PROSITE" id="PS50240"/>
    </source>
</evidence>
<dbReference type="InterPro" id="IPR009003">
    <property type="entry name" value="Peptidase_S1_PA"/>
</dbReference>
<dbReference type="PANTHER" id="PTHR24256">
    <property type="entry name" value="TRYPTASE-RELATED"/>
    <property type="match status" value="1"/>
</dbReference>
<proteinExistence type="predicted"/>
<evidence type="ECO:0000256" key="1">
    <source>
        <dbReference type="ARBA" id="ARBA00023157"/>
    </source>
</evidence>
<evidence type="ECO:0000256" key="3">
    <source>
        <dbReference type="SAM" id="SignalP"/>
    </source>
</evidence>
<dbReference type="RefSeq" id="WP_158296235.1">
    <property type="nucleotide sequence ID" value="NZ_OANU01000168.1"/>
</dbReference>
<evidence type="ECO:0000313" key="6">
    <source>
        <dbReference type="Proteomes" id="UP000219336"/>
    </source>
</evidence>
<keyword evidence="2" id="KW-0645">Protease</keyword>
<dbReference type="Proteomes" id="UP000219336">
    <property type="component" value="Unassembled WGS sequence"/>
</dbReference>
<keyword evidence="2" id="KW-0720">Serine protease</keyword>
<dbReference type="InterPro" id="IPR051487">
    <property type="entry name" value="Ser/Thr_Proteases_Immune/Dev"/>
</dbReference>
<organism evidence="5 6">
    <name type="scientific">Vibrio thalassae</name>
    <dbReference type="NCBI Taxonomy" id="1243014"/>
    <lineage>
        <taxon>Bacteria</taxon>
        <taxon>Pseudomonadati</taxon>
        <taxon>Pseudomonadota</taxon>
        <taxon>Gammaproteobacteria</taxon>
        <taxon>Vibrionales</taxon>
        <taxon>Vibrionaceae</taxon>
        <taxon>Vibrio</taxon>
    </lineage>
</organism>